<name>A0ABS9C2C4_9FLAO</name>
<comment type="caution">
    <text evidence="1">The sequence shown here is derived from an EMBL/GenBank/DDBJ whole genome shotgun (WGS) entry which is preliminary data.</text>
</comment>
<gene>
    <name evidence="1" type="ORF">H9Q08_04825</name>
</gene>
<accession>A0ABS9C2C4</accession>
<dbReference type="Proteomes" id="UP001430374">
    <property type="component" value="Unassembled WGS sequence"/>
</dbReference>
<keyword evidence="2" id="KW-1185">Reference proteome</keyword>
<evidence type="ECO:0000313" key="2">
    <source>
        <dbReference type="Proteomes" id="UP001430374"/>
    </source>
</evidence>
<protein>
    <submittedName>
        <fullName evidence="1">Uncharacterized protein</fullName>
    </submittedName>
</protein>
<evidence type="ECO:0000313" key="1">
    <source>
        <dbReference type="EMBL" id="MCF2218621.1"/>
    </source>
</evidence>
<proteinExistence type="predicted"/>
<sequence length="247" mass="28794">MKILILSLLLGISYLKGQQNLVYYPHLKEILLTDKDKEYNYFVYEKKNLIKDILKIAEKTFYSDFYFSNNVSGSSVFQSMKLVPLKQNIENFFLPGITLKLLGDHDHHIGLTYTQDFENEDYDQKSERNYSYMKSVFRLDDGDKIAVSIPLNVLNSVIKNPELNGEFFISQLETFISKDKNVTLTAEGKFSKGFYLKNGKMNSLSVKKLVFEFTNNELLIKTIHMKTNESLYKTEVETVIYKTKYIL</sequence>
<organism evidence="1 2">
    <name type="scientific">Chryseobacterium indicum</name>
    <dbReference type="NCBI Taxonomy" id="2766954"/>
    <lineage>
        <taxon>Bacteria</taxon>
        <taxon>Pseudomonadati</taxon>
        <taxon>Bacteroidota</taxon>
        <taxon>Flavobacteriia</taxon>
        <taxon>Flavobacteriales</taxon>
        <taxon>Weeksellaceae</taxon>
        <taxon>Chryseobacterium group</taxon>
        <taxon>Chryseobacterium</taxon>
    </lineage>
</organism>
<dbReference type="EMBL" id="JACSGT010000001">
    <property type="protein sequence ID" value="MCF2218621.1"/>
    <property type="molecule type" value="Genomic_DNA"/>
</dbReference>
<reference evidence="1" key="1">
    <citation type="submission" date="2021-08" db="EMBL/GenBank/DDBJ databases">
        <title>Complete genome sequence of Chryseobacterium sp strain PS-8.</title>
        <authorList>
            <person name="Das S.K."/>
        </authorList>
    </citation>
    <scope>NUCLEOTIDE SEQUENCE</scope>
    <source>
        <strain evidence="1">PS-8</strain>
    </source>
</reference>
<dbReference type="RefSeq" id="WP_235130346.1">
    <property type="nucleotide sequence ID" value="NZ_JACSGT010000001.1"/>
</dbReference>